<name>A0ABN9WSW0_9DINO</name>
<protein>
    <recommendedName>
        <fullName evidence="2">Glucose-methanol-choline oxidoreductase C-terminal domain-containing protein</fullName>
    </recommendedName>
</protein>
<organism evidence="3 4">
    <name type="scientific">Prorocentrum cordatum</name>
    <dbReference type="NCBI Taxonomy" id="2364126"/>
    <lineage>
        <taxon>Eukaryota</taxon>
        <taxon>Sar</taxon>
        <taxon>Alveolata</taxon>
        <taxon>Dinophyceae</taxon>
        <taxon>Prorocentrales</taxon>
        <taxon>Prorocentraceae</taxon>
        <taxon>Prorocentrum</taxon>
    </lineage>
</organism>
<dbReference type="Gene3D" id="3.30.560.10">
    <property type="entry name" value="Glucose Oxidase, domain 3"/>
    <property type="match status" value="1"/>
</dbReference>
<dbReference type="EMBL" id="CAUYUJ010019275">
    <property type="protein sequence ID" value="CAK0889878.1"/>
    <property type="molecule type" value="Genomic_DNA"/>
</dbReference>
<dbReference type="Pfam" id="PF05199">
    <property type="entry name" value="GMC_oxred_C"/>
    <property type="match status" value="1"/>
</dbReference>
<feature type="domain" description="Glucose-methanol-choline oxidoreductase C-terminal" evidence="2">
    <location>
        <begin position="68"/>
        <end position="200"/>
    </location>
</feature>
<dbReference type="InterPro" id="IPR007867">
    <property type="entry name" value="GMC_OxRtase_C"/>
</dbReference>
<keyword evidence="4" id="KW-1185">Reference proteome</keyword>
<dbReference type="InterPro" id="IPR012132">
    <property type="entry name" value="GMC_OxRdtase"/>
</dbReference>
<dbReference type="PANTHER" id="PTHR11552">
    <property type="entry name" value="GLUCOSE-METHANOL-CHOLINE GMC OXIDOREDUCTASE"/>
    <property type="match status" value="1"/>
</dbReference>
<dbReference type="SUPFAM" id="SSF51905">
    <property type="entry name" value="FAD/NAD(P)-binding domain"/>
    <property type="match status" value="1"/>
</dbReference>
<evidence type="ECO:0000256" key="1">
    <source>
        <dbReference type="ARBA" id="ARBA00010790"/>
    </source>
</evidence>
<dbReference type="Proteomes" id="UP001189429">
    <property type="component" value="Unassembled WGS sequence"/>
</dbReference>
<dbReference type="SUPFAM" id="SSF54373">
    <property type="entry name" value="FAD-linked reductases, C-terminal domain"/>
    <property type="match status" value="1"/>
</dbReference>
<dbReference type="InterPro" id="IPR036188">
    <property type="entry name" value="FAD/NAD-bd_sf"/>
</dbReference>
<evidence type="ECO:0000259" key="2">
    <source>
        <dbReference type="Pfam" id="PF05199"/>
    </source>
</evidence>
<proteinExistence type="inferred from homology"/>
<reference evidence="3" key="1">
    <citation type="submission" date="2023-10" db="EMBL/GenBank/DDBJ databases">
        <authorList>
            <person name="Chen Y."/>
            <person name="Shah S."/>
            <person name="Dougan E. K."/>
            <person name="Thang M."/>
            <person name="Chan C."/>
        </authorList>
    </citation>
    <scope>NUCLEOTIDE SEQUENCE [LARGE SCALE GENOMIC DNA]</scope>
</reference>
<evidence type="ECO:0000313" key="3">
    <source>
        <dbReference type="EMBL" id="CAK0889878.1"/>
    </source>
</evidence>
<sequence length="215" mass="22938">MSYRLPSGLRPHPQSNICEGSLFTRLAPGPGPCDLQVHMGTVFFEPDGFYPSGEGFTLTPTLIHSATAGRLELRSGDPFEKPRIVANYLQSEVDRAQLRRGVRLVREIGREMLRRLGGGEEVYPGPAVVSDADIDEYVQRNANTVYHPACTCRAGPAGDPLAVLDASMRVRGVAGLRVADASAMPAHVGCNTQATCTALGEKAADLLIQEHGGAA</sequence>
<dbReference type="PANTHER" id="PTHR11552:SF147">
    <property type="entry name" value="CHOLINE DEHYDROGENASE, MITOCHONDRIAL"/>
    <property type="match status" value="1"/>
</dbReference>
<comment type="caution">
    <text evidence="3">The sequence shown here is derived from an EMBL/GenBank/DDBJ whole genome shotgun (WGS) entry which is preliminary data.</text>
</comment>
<comment type="similarity">
    <text evidence="1">Belongs to the GMC oxidoreductase family.</text>
</comment>
<accession>A0ABN9WSW0</accession>
<gene>
    <name evidence="3" type="ORF">PCOR1329_LOCUS70273</name>
</gene>
<evidence type="ECO:0000313" key="4">
    <source>
        <dbReference type="Proteomes" id="UP001189429"/>
    </source>
</evidence>